<dbReference type="InterPro" id="IPR011257">
    <property type="entry name" value="DNA_glycosylase"/>
</dbReference>
<reference evidence="6 7" key="1">
    <citation type="submission" date="2016-11" db="EMBL/GenBank/DDBJ databases">
        <authorList>
            <person name="Varghese N."/>
            <person name="Submissions S."/>
        </authorList>
    </citation>
    <scope>NUCLEOTIDE SEQUENCE [LARGE SCALE GENOMIC DNA]</scope>
    <source>
        <strain evidence="6 7">DSM 20664</strain>
    </source>
</reference>
<evidence type="ECO:0000256" key="2">
    <source>
        <dbReference type="ARBA" id="ARBA00022723"/>
    </source>
</evidence>
<evidence type="ECO:0000256" key="1">
    <source>
        <dbReference type="ARBA" id="ARBA00001966"/>
    </source>
</evidence>
<dbReference type="SUPFAM" id="SSF48150">
    <property type="entry name" value="DNA-glycosylase"/>
    <property type="match status" value="1"/>
</dbReference>
<dbReference type="RefSeq" id="WP_074199055.1">
    <property type="nucleotide sequence ID" value="NZ_FSQZ01000001.1"/>
</dbReference>
<dbReference type="InterPro" id="IPR003651">
    <property type="entry name" value="Endonuclease3_FeS-loop_motif"/>
</dbReference>
<accession>A0ABY1JB15</accession>
<dbReference type="Gene3D" id="1.10.1670.10">
    <property type="entry name" value="Helix-hairpin-Helix base-excision DNA repair enzymes (C-terminal)"/>
    <property type="match status" value="1"/>
</dbReference>
<dbReference type="EMBL" id="FSQZ01000001">
    <property type="protein sequence ID" value="SIN62965.1"/>
    <property type="molecule type" value="Genomic_DNA"/>
</dbReference>
<keyword evidence="6" id="KW-0378">Hydrolase</keyword>
<comment type="caution">
    <text evidence="6">The sequence shown here is derived from an EMBL/GenBank/DDBJ whole genome shotgun (WGS) entry which is preliminary data.</text>
</comment>
<name>A0ABY1JB15_9BACT</name>
<dbReference type="Pfam" id="PF10576">
    <property type="entry name" value="EndIII_4Fe-2S"/>
    <property type="match status" value="1"/>
</dbReference>
<dbReference type="Pfam" id="PF00730">
    <property type="entry name" value="HhH-GPD"/>
    <property type="match status" value="1"/>
</dbReference>
<dbReference type="InterPro" id="IPR003265">
    <property type="entry name" value="HhH-GPD_domain"/>
</dbReference>
<dbReference type="Proteomes" id="UP000185093">
    <property type="component" value="Unassembled WGS sequence"/>
</dbReference>
<organism evidence="6 7">
    <name type="scientific">Acetomicrobium flavidum</name>
    <dbReference type="NCBI Taxonomy" id="49896"/>
    <lineage>
        <taxon>Bacteria</taxon>
        <taxon>Thermotogati</taxon>
        <taxon>Synergistota</taxon>
        <taxon>Synergistia</taxon>
        <taxon>Synergistales</taxon>
        <taxon>Acetomicrobiaceae</taxon>
        <taxon>Acetomicrobium</taxon>
    </lineage>
</organism>
<dbReference type="SMART" id="SM00478">
    <property type="entry name" value="ENDO3c"/>
    <property type="match status" value="1"/>
</dbReference>
<comment type="cofactor">
    <cofactor evidence="1">
        <name>[4Fe-4S] cluster</name>
        <dbReference type="ChEBI" id="CHEBI:49883"/>
    </cofactor>
</comment>
<keyword evidence="7" id="KW-1185">Reference proteome</keyword>
<keyword evidence="6" id="KW-0255">Endonuclease</keyword>
<dbReference type="Gene3D" id="1.10.340.30">
    <property type="entry name" value="Hypothetical protein, domain 2"/>
    <property type="match status" value="1"/>
</dbReference>
<gene>
    <name evidence="6" type="ORF">SAMN05444368_0288</name>
</gene>
<evidence type="ECO:0000313" key="6">
    <source>
        <dbReference type="EMBL" id="SIN62965.1"/>
    </source>
</evidence>
<evidence type="ECO:0000256" key="3">
    <source>
        <dbReference type="ARBA" id="ARBA00023004"/>
    </source>
</evidence>
<keyword evidence="6" id="KW-0540">Nuclease</keyword>
<evidence type="ECO:0000256" key="4">
    <source>
        <dbReference type="ARBA" id="ARBA00023014"/>
    </source>
</evidence>
<protein>
    <submittedName>
        <fullName evidence="6">Endonuclease-3</fullName>
    </submittedName>
</protein>
<dbReference type="CDD" id="cd00056">
    <property type="entry name" value="ENDO3c"/>
    <property type="match status" value="1"/>
</dbReference>
<dbReference type="PANTHER" id="PTHR47203">
    <property type="match status" value="1"/>
</dbReference>
<feature type="domain" description="HhH-GPD" evidence="5">
    <location>
        <begin position="65"/>
        <end position="222"/>
    </location>
</feature>
<keyword evidence="3" id="KW-0408">Iron</keyword>
<proteinExistence type="predicted"/>
<keyword evidence="4" id="KW-0411">Iron-sulfur</keyword>
<sequence>MKKMERKAAVTITSRASLGDIVDLKLPDQRWVLEVLEILAGLWGYLRPARMTREEPLDGLILTVLSQNTNDKNRDRAYVLLKARFPRWDEVLAATHEEIASVIRPAGLSNVKAMRIKEILKIVSDRFGDCSLRDLRRMKKGDIVEFLSSLPGVGPKTVACVLLFDLGLPAFPVDTHVGRLCKRIGWVSAKCSPPEIQKIMESIIPEELYWSAHLDLISHGRNICLARKPQCGECPLNERKLCLYPLEGDVDGR</sequence>
<dbReference type="InterPro" id="IPR023170">
    <property type="entry name" value="HhH_base_excis_C"/>
</dbReference>
<dbReference type="PANTHER" id="PTHR47203:SF1">
    <property type="entry name" value="HYPOTHETICAL BASE EXCISION DNA REPAIR PROTEIN (EUROFUNG)"/>
    <property type="match status" value="1"/>
</dbReference>
<evidence type="ECO:0000259" key="5">
    <source>
        <dbReference type="SMART" id="SM00478"/>
    </source>
</evidence>
<dbReference type="GO" id="GO:0004519">
    <property type="term" value="F:endonuclease activity"/>
    <property type="evidence" value="ECO:0007669"/>
    <property type="project" value="UniProtKB-KW"/>
</dbReference>
<evidence type="ECO:0000313" key="7">
    <source>
        <dbReference type="Proteomes" id="UP000185093"/>
    </source>
</evidence>
<keyword evidence="2" id="KW-0479">Metal-binding</keyword>